<dbReference type="CDD" id="cd03352">
    <property type="entry name" value="LbH_LpxD"/>
    <property type="match status" value="1"/>
</dbReference>
<dbReference type="EMBL" id="FODY01000004">
    <property type="protein sequence ID" value="SEO70642.1"/>
    <property type="molecule type" value="Genomic_DNA"/>
</dbReference>
<proteinExistence type="predicted"/>
<dbReference type="GO" id="GO:0016020">
    <property type="term" value="C:membrane"/>
    <property type="evidence" value="ECO:0007669"/>
    <property type="project" value="GOC"/>
</dbReference>
<evidence type="ECO:0000313" key="7">
    <source>
        <dbReference type="Proteomes" id="UP000198847"/>
    </source>
</evidence>
<evidence type="ECO:0000256" key="4">
    <source>
        <dbReference type="ARBA" id="ARBA00023098"/>
    </source>
</evidence>
<keyword evidence="3 6" id="KW-0808">Transferase</keyword>
<keyword evidence="2" id="KW-0441">Lipid A biosynthesis</keyword>
<accession>A0A1H8RW98</accession>
<sequence length="285" mass="31401">MLVSDIDLFKSLYTRNVSFSHLGFVSSLESELLSFCESEEYVNDINNSSNIVCLITTKELASSFNHKLRLIINEKPKQLFYEVHNYLFEKTSFYQKDISSFIADTSRIYPKAYIAERNIHIGNNVVIEPNVTILENVFIDDNVIIRSGSVIGSEGFQYVRSDNGILSVKHAGGVVLKKNVEIGANCCIDKGVFGENTVLEENTKLDNLVHIAHACRIGRRCLLAAGVIVAGSSIVGDDVWIGPGAIISNQISIGKESFVSLGSVVIKNMPQNSYGIGNPCRFAIK</sequence>
<dbReference type="PANTHER" id="PTHR43378:SF2">
    <property type="entry name" value="UDP-3-O-ACYLGLUCOSAMINE N-ACYLTRANSFERASE 1, MITOCHONDRIAL-RELATED"/>
    <property type="match status" value="1"/>
</dbReference>
<dbReference type="GO" id="GO:0016410">
    <property type="term" value="F:N-acyltransferase activity"/>
    <property type="evidence" value="ECO:0007669"/>
    <property type="project" value="InterPro"/>
</dbReference>
<dbReference type="AlphaFoldDB" id="A0A1H8RW98"/>
<reference evidence="6 7" key="1">
    <citation type="submission" date="2016-10" db="EMBL/GenBank/DDBJ databases">
        <authorList>
            <person name="de Groot N.N."/>
        </authorList>
    </citation>
    <scope>NUCLEOTIDE SEQUENCE [LARGE SCALE GENOMIC DNA]</scope>
    <source>
        <strain evidence="6 7">DSM 13305</strain>
    </source>
</reference>
<dbReference type="InterPro" id="IPR007691">
    <property type="entry name" value="LpxD"/>
</dbReference>
<dbReference type="Gene3D" id="2.160.10.10">
    <property type="entry name" value="Hexapeptide repeat proteins"/>
    <property type="match status" value="1"/>
</dbReference>
<protein>
    <submittedName>
        <fullName evidence="6">UDP-3-O-[3-hydroxymyristoyl] glucosamine N-acyltransferase</fullName>
    </submittedName>
</protein>
<dbReference type="OrthoDB" id="9784739at2"/>
<evidence type="ECO:0000256" key="2">
    <source>
        <dbReference type="ARBA" id="ARBA00022556"/>
    </source>
</evidence>
<dbReference type="GO" id="GO:0009245">
    <property type="term" value="P:lipid A biosynthetic process"/>
    <property type="evidence" value="ECO:0007669"/>
    <property type="project" value="UniProtKB-KW"/>
</dbReference>
<dbReference type="InterPro" id="IPR011004">
    <property type="entry name" value="Trimer_LpxA-like_sf"/>
</dbReference>
<evidence type="ECO:0000256" key="5">
    <source>
        <dbReference type="ARBA" id="ARBA00023315"/>
    </source>
</evidence>
<evidence type="ECO:0000313" key="6">
    <source>
        <dbReference type="EMBL" id="SEO70642.1"/>
    </source>
</evidence>
<dbReference type="PANTHER" id="PTHR43378">
    <property type="entry name" value="UDP-3-O-ACYLGLUCOSAMINE N-ACYLTRANSFERASE"/>
    <property type="match status" value="1"/>
</dbReference>
<name>A0A1H8RW98_9FIRM</name>
<organism evidence="6 7">
    <name type="scientific">Propionispora vibrioides</name>
    <dbReference type="NCBI Taxonomy" id="112903"/>
    <lineage>
        <taxon>Bacteria</taxon>
        <taxon>Bacillati</taxon>
        <taxon>Bacillota</taxon>
        <taxon>Negativicutes</taxon>
        <taxon>Selenomonadales</taxon>
        <taxon>Sporomusaceae</taxon>
        <taxon>Propionispora</taxon>
    </lineage>
</organism>
<dbReference type="RefSeq" id="WP_091744432.1">
    <property type="nucleotide sequence ID" value="NZ_FODY01000004.1"/>
</dbReference>
<gene>
    <name evidence="6" type="ORF">SAMN04490178_104105</name>
</gene>
<dbReference type="Pfam" id="PF00132">
    <property type="entry name" value="Hexapep"/>
    <property type="match status" value="2"/>
</dbReference>
<keyword evidence="7" id="KW-1185">Reference proteome</keyword>
<keyword evidence="1" id="KW-0444">Lipid biosynthesis</keyword>
<keyword evidence="4" id="KW-0443">Lipid metabolism</keyword>
<keyword evidence="5 6" id="KW-0012">Acyltransferase</keyword>
<dbReference type="STRING" id="112903.SAMN04490178_104105"/>
<dbReference type="Proteomes" id="UP000198847">
    <property type="component" value="Unassembled WGS sequence"/>
</dbReference>
<evidence type="ECO:0000256" key="1">
    <source>
        <dbReference type="ARBA" id="ARBA00022516"/>
    </source>
</evidence>
<dbReference type="InterPro" id="IPR001451">
    <property type="entry name" value="Hexapep"/>
</dbReference>
<evidence type="ECO:0000256" key="3">
    <source>
        <dbReference type="ARBA" id="ARBA00022679"/>
    </source>
</evidence>
<dbReference type="SUPFAM" id="SSF51161">
    <property type="entry name" value="Trimeric LpxA-like enzymes"/>
    <property type="match status" value="1"/>
</dbReference>